<dbReference type="InterPro" id="IPR050747">
    <property type="entry name" value="Mitochondrial_chaperone_BCS1"/>
</dbReference>
<protein>
    <submittedName>
        <fullName evidence="4">AAA family ATPase</fullName>
    </submittedName>
</protein>
<accession>A0ABS9KNN8</accession>
<evidence type="ECO:0000313" key="4">
    <source>
        <dbReference type="EMBL" id="MCG2613955.1"/>
    </source>
</evidence>
<dbReference type="InterPro" id="IPR003593">
    <property type="entry name" value="AAA+_ATPase"/>
</dbReference>
<dbReference type="SUPFAM" id="SSF52540">
    <property type="entry name" value="P-loop containing nucleoside triphosphate hydrolases"/>
    <property type="match status" value="1"/>
</dbReference>
<proteinExistence type="inferred from homology"/>
<dbReference type="PANTHER" id="PTHR23070">
    <property type="entry name" value="BCS1 AAA-TYPE ATPASE"/>
    <property type="match status" value="1"/>
</dbReference>
<keyword evidence="2" id="KW-1133">Transmembrane helix</keyword>
<name>A0ABS9KNN8_9BACT</name>
<dbReference type="Gene3D" id="3.40.50.300">
    <property type="entry name" value="P-loop containing nucleotide triphosphate hydrolases"/>
    <property type="match status" value="1"/>
</dbReference>
<evidence type="ECO:0000259" key="3">
    <source>
        <dbReference type="SMART" id="SM00382"/>
    </source>
</evidence>
<keyword evidence="5" id="KW-1185">Reference proteome</keyword>
<feature type="transmembrane region" description="Helical" evidence="2">
    <location>
        <begin position="6"/>
        <end position="27"/>
    </location>
</feature>
<sequence length="385" mass="43663">METVIIAGIFGMLIFLIYSPGISGYLAKQYRRMRLKRSASIFFEHGYLNDNLFFLHQFKQVPNTSDIDEIDTAKALQYLRNDHQSAIIDIYQASSFNRDRNVQEFNDTLVILTGKRMITFSGNWVTILYTSHCFQWADDLIKTLNQFRLPEKEEDFEINIITANSRGLELKRMPIKPTRLDIGLYYNDDFAAIDEVIKQRLATQNDKGIVLLHGLPGTGKTTYLRHLVGTIKKKVLFVSPSVAGNLMNPDFIDLLIDNPNSILVIEDAENIMMDRKFNSDSSVSNLLNISDGLLSDCMNVQVICTFNSSLNLIDPALMRKGRLIARYEFGKLTAAKAQALSLSLGYDSAVSQPMTLAEITSQNEVTEILRKVEVIGFRRTESMMN</sequence>
<dbReference type="Pfam" id="PF00004">
    <property type="entry name" value="AAA"/>
    <property type="match status" value="1"/>
</dbReference>
<dbReference type="RefSeq" id="WP_237869918.1">
    <property type="nucleotide sequence ID" value="NZ_JAKLTR010000003.1"/>
</dbReference>
<evidence type="ECO:0000256" key="1">
    <source>
        <dbReference type="ARBA" id="ARBA00007448"/>
    </source>
</evidence>
<comment type="caution">
    <text evidence="4">The sequence shown here is derived from an EMBL/GenBank/DDBJ whole genome shotgun (WGS) entry which is preliminary data.</text>
</comment>
<reference evidence="4" key="1">
    <citation type="submission" date="2022-01" db="EMBL/GenBank/DDBJ databases">
        <authorList>
            <person name="Jo J.-H."/>
            <person name="Im W.-T."/>
        </authorList>
    </citation>
    <scope>NUCLEOTIDE SEQUENCE</scope>
    <source>
        <strain evidence="4">NA20</strain>
    </source>
</reference>
<evidence type="ECO:0000313" key="5">
    <source>
        <dbReference type="Proteomes" id="UP001165367"/>
    </source>
</evidence>
<dbReference type="EMBL" id="JAKLTR010000003">
    <property type="protein sequence ID" value="MCG2613955.1"/>
    <property type="molecule type" value="Genomic_DNA"/>
</dbReference>
<keyword evidence="2" id="KW-0812">Transmembrane</keyword>
<comment type="similarity">
    <text evidence="1">Belongs to the AAA ATPase family. BCS1 subfamily.</text>
</comment>
<dbReference type="InterPro" id="IPR003959">
    <property type="entry name" value="ATPase_AAA_core"/>
</dbReference>
<dbReference type="Proteomes" id="UP001165367">
    <property type="component" value="Unassembled WGS sequence"/>
</dbReference>
<keyword evidence="2" id="KW-0472">Membrane</keyword>
<feature type="domain" description="AAA+ ATPase" evidence="3">
    <location>
        <begin position="206"/>
        <end position="329"/>
    </location>
</feature>
<dbReference type="SMART" id="SM00382">
    <property type="entry name" value="AAA"/>
    <property type="match status" value="1"/>
</dbReference>
<dbReference type="InterPro" id="IPR027417">
    <property type="entry name" value="P-loop_NTPase"/>
</dbReference>
<organism evidence="4 5">
    <name type="scientific">Terrimonas ginsenosidimutans</name>
    <dbReference type="NCBI Taxonomy" id="2908004"/>
    <lineage>
        <taxon>Bacteria</taxon>
        <taxon>Pseudomonadati</taxon>
        <taxon>Bacteroidota</taxon>
        <taxon>Chitinophagia</taxon>
        <taxon>Chitinophagales</taxon>
        <taxon>Chitinophagaceae</taxon>
        <taxon>Terrimonas</taxon>
    </lineage>
</organism>
<evidence type="ECO:0000256" key="2">
    <source>
        <dbReference type="SAM" id="Phobius"/>
    </source>
</evidence>
<gene>
    <name evidence="4" type="ORF">LZZ85_06670</name>
</gene>